<organism evidence="1 2">
    <name type="scientific">Nocardioides simplex</name>
    <name type="common">Arthrobacter simplex</name>
    <dbReference type="NCBI Taxonomy" id="2045"/>
    <lineage>
        <taxon>Bacteria</taxon>
        <taxon>Bacillati</taxon>
        <taxon>Actinomycetota</taxon>
        <taxon>Actinomycetes</taxon>
        <taxon>Propionibacteriales</taxon>
        <taxon>Nocardioidaceae</taxon>
        <taxon>Pimelobacter</taxon>
    </lineage>
</organism>
<dbReference type="EMBL" id="WBVM01000003">
    <property type="protein sequence ID" value="KAB2808430.1"/>
    <property type="molecule type" value="Genomic_DNA"/>
</dbReference>
<dbReference type="AlphaFoldDB" id="A0A7J5DTD6"/>
<dbReference type="RefSeq" id="WP_151582102.1">
    <property type="nucleotide sequence ID" value="NZ_WBVM01000003.1"/>
</dbReference>
<proteinExistence type="predicted"/>
<name>A0A7J5DTD6_NOCSI</name>
<sequence length="187" mass="20463">MACGAYVDESEPSGGGTYLLGCALVRSGDTHAVRSVLRAARRSGERKVHWHDRLPGERPALAELVAELPVEHLLVVRDECHDEPSERRRRKCLEYLLWLLDAAGDVESVTLEARQARQNAPDMQLLKVLRSSRIVGPSVRLHHLAGPAEPLLWIPDVVAGAFGAARSGDPEAYGRLLGLVEVVSTPR</sequence>
<evidence type="ECO:0000313" key="2">
    <source>
        <dbReference type="Proteomes" id="UP000449906"/>
    </source>
</evidence>
<reference evidence="1 2" key="1">
    <citation type="submission" date="2019-09" db="EMBL/GenBank/DDBJ databases">
        <title>Pimelobacter sp. isolated from Paulinella.</title>
        <authorList>
            <person name="Jeong S.E."/>
        </authorList>
    </citation>
    <scope>NUCLEOTIDE SEQUENCE [LARGE SCALE GENOMIC DNA]</scope>
    <source>
        <strain evidence="1 2">Pch-N</strain>
    </source>
</reference>
<comment type="caution">
    <text evidence="1">The sequence shown here is derived from an EMBL/GenBank/DDBJ whole genome shotgun (WGS) entry which is preliminary data.</text>
</comment>
<evidence type="ECO:0000313" key="1">
    <source>
        <dbReference type="EMBL" id="KAB2808430.1"/>
    </source>
</evidence>
<dbReference type="Proteomes" id="UP000449906">
    <property type="component" value="Unassembled WGS sequence"/>
</dbReference>
<accession>A0A7J5DTD6</accession>
<gene>
    <name evidence="1" type="ORF">F9L07_23265</name>
</gene>
<protein>
    <submittedName>
        <fullName evidence="1">DUF3800 domain-containing protein</fullName>
    </submittedName>
</protein>